<dbReference type="InterPro" id="IPR011989">
    <property type="entry name" value="ARM-like"/>
</dbReference>
<evidence type="ECO:0000313" key="5">
    <source>
        <dbReference type="Proteomes" id="UP001444661"/>
    </source>
</evidence>
<accession>A0ABR1TE15</accession>
<dbReference type="EMBL" id="JAQQWK010000003">
    <property type="protein sequence ID" value="KAK8044843.1"/>
    <property type="molecule type" value="Genomic_DNA"/>
</dbReference>
<dbReference type="PANTHER" id="PTHR11223:SF3">
    <property type="entry name" value="EXPORTIN-5"/>
    <property type="match status" value="1"/>
</dbReference>
<feature type="region of interest" description="Disordered" evidence="2">
    <location>
        <begin position="1253"/>
        <end position="1302"/>
    </location>
</feature>
<dbReference type="Pfam" id="PF03810">
    <property type="entry name" value="IBN_N"/>
    <property type="match status" value="1"/>
</dbReference>
<evidence type="ECO:0000313" key="4">
    <source>
        <dbReference type="EMBL" id="KAK8044843.1"/>
    </source>
</evidence>
<dbReference type="PROSITE" id="PS50166">
    <property type="entry name" value="IMPORTIN_B_NT"/>
    <property type="match status" value="1"/>
</dbReference>
<keyword evidence="5" id="KW-1185">Reference proteome</keyword>
<dbReference type="Proteomes" id="UP001444661">
    <property type="component" value="Unassembled WGS sequence"/>
</dbReference>
<dbReference type="InterPro" id="IPR045065">
    <property type="entry name" value="XPO1/5"/>
</dbReference>
<evidence type="ECO:0000256" key="2">
    <source>
        <dbReference type="SAM" id="MobiDB-lite"/>
    </source>
</evidence>
<proteinExistence type="inferred from homology"/>
<dbReference type="SUPFAM" id="SSF48371">
    <property type="entry name" value="ARM repeat"/>
    <property type="match status" value="1"/>
</dbReference>
<dbReference type="InterPro" id="IPR016024">
    <property type="entry name" value="ARM-type_fold"/>
</dbReference>
<dbReference type="Pfam" id="PF19273">
    <property type="entry name" value="Exportin-5"/>
    <property type="match status" value="2"/>
</dbReference>
<organism evidence="4 5">
    <name type="scientific">Apiospora rasikravindrae</name>
    <dbReference type="NCBI Taxonomy" id="990691"/>
    <lineage>
        <taxon>Eukaryota</taxon>
        <taxon>Fungi</taxon>
        <taxon>Dikarya</taxon>
        <taxon>Ascomycota</taxon>
        <taxon>Pezizomycotina</taxon>
        <taxon>Sordariomycetes</taxon>
        <taxon>Xylariomycetidae</taxon>
        <taxon>Amphisphaeriales</taxon>
        <taxon>Apiosporaceae</taxon>
        <taxon>Apiospora</taxon>
    </lineage>
</organism>
<evidence type="ECO:0000259" key="3">
    <source>
        <dbReference type="PROSITE" id="PS50166"/>
    </source>
</evidence>
<sequence>MSAAQQVNGNMGMVGTVANGHGADAMAVIPRIQEALQLVHNPYSNNDTRQEAQRFLEEVKDSEEAPFHGYTLAADKAQSPVVRHYALSLLEHAIKHKWAKYTPDQAVALRNWVLELSRSISREDPVYLRNKIAVLWVEVTKRSWADENGWMDMDTMLVQLWQVPDSAVHKELVLLILETLSDEIFNGDDAVVAIREGILSKAAVEIFTPAAVLVEHFPERKAGPNVRCGEEGWLGRITVLLRQCLSMDLQNNADLRSCAVRAFAVLYSLMPWVVPYAATATGCVGVMCDGLRAPHLAVQKAALDAMHSLYSRTSFVDQEFLDLVVPLYDRKYAELFRQLFEWSQVDAEDIDDDKYQFGKKLSELISFVANYIDRRWQVLPLNEGRVDLPAFLQLLLLVTQSPSLIVSIPVLVTWTRLLNQAHLGPNIAQTPEIIGPLLDVCSSRQFRYENLPEDTQDPTFLFLLEDTDTLPERHAFLGNYRRYSCQVIEGIVRHKPVDAISHILGHAQPILDNLYDGQSSFNPATYTKFSTASLRADAQATVIEAALKGFCKWRARSATELNEGDVAAVEASLESWAEQLLTKKFEDPLIRKRILQLLVAFSTTALDRKPTFMLKVLEHILITWPATQPEHRAYTDAVKDLQSESMVELQRLAVKMPDHLLEVYDQISSKVGEMVASGTLDEKRQITYQTFLFTIIHRSDRVDKPMKLQRLAGFLQPIKAQWQNEDLKRALSSYTGFCQMMGLDKAQNYLARKRVHEINDWGSVGLDAEGQALQNELEERQAALPLRPTKSFLSCSIDKVEKGSAPYDTSCELWQDAFPAILPELLKFLSYAHASHSAGNWEGLPTEMQSIVSRVLTDRFWQAGISEGTKDDFYARVVDKKHTFEGLASTIRGTIRFVRESVYAVIYCMSRLDMQFYGFNELPGPLAHSLLADCHSLSSHQMINLLNLVRYLVDNCPVQLRDHFLPPLLASTFQQMDTKVNLEWEKQGEQQGVRAGGEALTEEMKAESILRQLTYTAVMMVADFLDPARTSKWNPGKLSNEFHVRPESDLHKDDPIPESAQQPKRTYLSLRKFCLSNSTILEPLLLFCTHAIRVRDTRCCSIMLRVFRTIPGEFMATETSEAQFAKMDDDGKSEVEEAAIPASTAASIREFISLNVLKACITSIHEPYFVDLQKDLAALIATIIAYYAPLTSTPRDVLLSLPNINPNEVDRVLREVLKSTNSRNQRGHILELLKDLKGVSISEMGKLAKSINIQKPSSSKNKPSRSRLAQQFMTAPANGSGDSAANGGGEQGLEDVAGLFNS</sequence>
<dbReference type="PANTHER" id="PTHR11223">
    <property type="entry name" value="EXPORTIN 1/5"/>
    <property type="match status" value="1"/>
</dbReference>
<evidence type="ECO:0000256" key="1">
    <source>
        <dbReference type="ARBA" id="ARBA00009466"/>
    </source>
</evidence>
<dbReference type="InterPro" id="IPR001494">
    <property type="entry name" value="Importin-beta_N"/>
</dbReference>
<dbReference type="SMART" id="SM00913">
    <property type="entry name" value="IBN_N"/>
    <property type="match status" value="1"/>
</dbReference>
<comment type="similarity">
    <text evidence="1">Belongs to the exportin family.</text>
</comment>
<feature type="compositionally biased region" description="Low complexity" evidence="2">
    <location>
        <begin position="1275"/>
        <end position="1285"/>
    </location>
</feature>
<dbReference type="Gene3D" id="1.25.10.10">
    <property type="entry name" value="Leucine-rich Repeat Variant"/>
    <property type="match status" value="1"/>
</dbReference>
<gene>
    <name evidence="4" type="ORF">PG993_004867</name>
</gene>
<comment type="caution">
    <text evidence="4">The sequence shown here is derived from an EMBL/GenBank/DDBJ whole genome shotgun (WGS) entry which is preliminary data.</text>
</comment>
<protein>
    <submittedName>
        <fullName evidence="4">Protein MSN5</fullName>
    </submittedName>
</protein>
<dbReference type="InterPro" id="IPR045478">
    <property type="entry name" value="Exportin-5_C"/>
</dbReference>
<feature type="domain" description="Importin N-terminal" evidence="3">
    <location>
        <begin position="52"/>
        <end position="119"/>
    </location>
</feature>
<reference evidence="4 5" key="1">
    <citation type="submission" date="2023-01" db="EMBL/GenBank/DDBJ databases">
        <title>Analysis of 21 Apiospora genomes using comparative genomics revels a genus with tremendous synthesis potential of carbohydrate active enzymes and secondary metabolites.</title>
        <authorList>
            <person name="Sorensen T."/>
        </authorList>
    </citation>
    <scope>NUCLEOTIDE SEQUENCE [LARGE SCALE GENOMIC DNA]</scope>
    <source>
        <strain evidence="4 5">CBS 33761</strain>
    </source>
</reference>
<name>A0ABR1TE15_9PEZI</name>